<evidence type="ECO:0000256" key="1">
    <source>
        <dbReference type="SAM" id="MobiDB-lite"/>
    </source>
</evidence>
<accession>W7LTE2</accession>
<dbReference type="RefSeq" id="XP_018744925.1">
    <property type="nucleotide sequence ID" value="XM_018903976.1"/>
</dbReference>
<feature type="region of interest" description="Disordered" evidence="1">
    <location>
        <begin position="1"/>
        <end position="35"/>
    </location>
</feature>
<name>W7LTE2_GIBM7</name>
<organism evidence="2 3">
    <name type="scientific">Gibberella moniliformis (strain M3125 / FGSC 7600)</name>
    <name type="common">Maize ear and stalk rot fungus</name>
    <name type="synonym">Fusarium verticillioides</name>
    <dbReference type="NCBI Taxonomy" id="334819"/>
    <lineage>
        <taxon>Eukaryota</taxon>
        <taxon>Fungi</taxon>
        <taxon>Dikarya</taxon>
        <taxon>Ascomycota</taxon>
        <taxon>Pezizomycotina</taxon>
        <taxon>Sordariomycetes</taxon>
        <taxon>Hypocreomycetidae</taxon>
        <taxon>Hypocreales</taxon>
        <taxon>Nectriaceae</taxon>
        <taxon>Fusarium</taxon>
        <taxon>Fusarium fujikuroi species complex</taxon>
    </lineage>
</organism>
<dbReference type="EMBL" id="DS022243">
    <property type="protein sequence ID" value="EWG38735.1"/>
    <property type="molecule type" value="Genomic_DNA"/>
</dbReference>
<evidence type="ECO:0000313" key="2">
    <source>
        <dbReference type="EMBL" id="EWG38735.1"/>
    </source>
</evidence>
<dbReference type="KEGG" id="fvr:FVEG_14942"/>
<sequence>MFREEKRMKLERGERGLSTEGEGLFDNQAGGQARGGAVTGLRLPVTNGTGKAAWQTLEPRRQERSFRGRMIHARERMTVATREGSRIRPGCRAPQQVLDTLYTCDLTR</sequence>
<reference evidence="2" key="2">
    <citation type="submission" date="2013-11" db="EMBL/GenBank/DDBJ databases">
        <authorList>
            <consortium name="The Broad Institute Genome Sequencing Platform"/>
            <person name="Ma L.-J."/>
            <person name="Corby-Kistler H."/>
            <person name="Broz K."/>
            <person name="Gale L.R."/>
            <person name="Jonkers W."/>
            <person name="O'Donnell K."/>
            <person name="Ploetz R."/>
            <person name="Steinberg C."/>
            <person name="Schwartz D.C."/>
            <person name="VanEtten H."/>
            <person name="Zhou S."/>
            <person name="Young S.K."/>
            <person name="Zeng Q."/>
            <person name="Gargeya S."/>
            <person name="Fitzgerald M."/>
            <person name="Abouelleil A."/>
            <person name="Alvarado L."/>
            <person name="Chapman S.B."/>
            <person name="Gainer-Dewar J."/>
            <person name="Goldberg J."/>
            <person name="Griggs A."/>
            <person name="Gujja S."/>
            <person name="Hansen M."/>
            <person name="Howarth C."/>
            <person name="Imamovic A."/>
            <person name="Ireland A."/>
            <person name="Larimer J."/>
            <person name="McCowan C."/>
            <person name="Murphy C."/>
            <person name="Pearson M."/>
            <person name="Poon T.W."/>
            <person name="Priest M."/>
            <person name="Roberts A."/>
            <person name="Saif S."/>
            <person name="Shea T."/>
            <person name="Sykes S."/>
            <person name="Wortman J."/>
            <person name="Nusbaum C."/>
            <person name="Birren B."/>
        </authorList>
    </citation>
    <scope>NUCLEOTIDE SEQUENCE</scope>
    <source>
        <strain evidence="2">7600</strain>
    </source>
</reference>
<evidence type="ECO:0000313" key="3">
    <source>
        <dbReference type="Proteomes" id="UP000009096"/>
    </source>
</evidence>
<dbReference type="RefSeq" id="XP_018744926.1">
    <property type="nucleotide sequence ID" value="XM_018903977.1"/>
</dbReference>
<dbReference type="VEuPathDB" id="FungiDB:FVEG_14942"/>
<feature type="compositionally biased region" description="Basic and acidic residues" evidence="1">
    <location>
        <begin position="1"/>
        <end position="17"/>
    </location>
</feature>
<dbReference type="AlphaFoldDB" id="W7LTE2"/>
<keyword evidence="3" id="KW-1185">Reference proteome</keyword>
<protein>
    <submittedName>
        <fullName evidence="2">Uncharacterized protein</fullName>
    </submittedName>
</protein>
<dbReference type="GeneID" id="30071818"/>
<dbReference type="EMBL" id="DS022243">
    <property type="protein sequence ID" value="EWG38733.1"/>
    <property type="molecule type" value="Genomic_DNA"/>
</dbReference>
<proteinExistence type="predicted"/>
<dbReference type="Proteomes" id="UP000009096">
    <property type="component" value="Chromosome 6"/>
</dbReference>
<dbReference type="EMBL" id="DS022243">
    <property type="protein sequence ID" value="EWG38734.1"/>
    <property type="molecule type" value="Genomic_DNA"/>
</dbReference>
<dbReference type="RefSeq" id="XP_018744924.1">
    <property type="nucleotide sequence ID" value="XM_018903975.1"/>
</dbReference>
<reference evidence="2 3" key="1">
    <citation type="journal article" date="2010" name="Nature">
        <title>Comparative genomics reveals mobile pathogenicity chromosomes in Fusarium.</title>
        <authorList>
            <person name="Ma L.J."/>
            <person name="van der Does H.C."/>
            <person name="Borkovich K.A."/>
            <person name="Coleman J.J."/>
            <person name="Daboussi M.J."/>
            <person name="Di Pietro A."/>
            <person name="Dufresne M."/>
            <person name="Freitag M."/>
            <person name="Grabherr M."/>
            <person name="Henrissat B."/>
            <person name="Houterman P.M."/>
            <person name="Kang S."/>
            <person name="Shim W.B."/>
            <person name="Woloshuk C."/>
            <person name="Xie X."/>
            <person name="Xu J.R."/>
            <person name="Antoniw J."/>
            <person name="Baker S.E."/>
            <person name="Bluhm B.H."/>
            <person name="Breakspear A."/>
            <person name="Brown D.W."/>
            <person name="Butchko R.A."/>
            <person name="Chapman S."/>
            <person name="Coulson R."/>
            <person name="Coutinho P.M."/>
            <person name="Danchin E.G."/>
            <person name="Diener A."/>
            <person name="Gale L.R."/>
            <person name="Gardiner D.M."/>
            <person name="Goff S."/>
            <person name="Hammond-Kosack K.E."/>
            <person name="Hilburn K."/>
            <person name="Hua-Van A."/>
            <person name="Jonkers W."/>
            <person name="Kazan K."/>
            <person name="Kodira C.D."/>
            <person name="Koehrsen M."/>
            <person name="Kumar L."/>
            <person name="Lee Y.H."/>
            <person name="Li L."/>
            <person name="Manners J.M."/>
            <person name="Miranda-Saavedra D."/>
            <person name="Mukherjee M."/>
            <person name="Park G."/>
            <person name="Park J."/>
            <person name="Park S.Y."/>
            <person name="Proctor R.H."/>
            <person name="Regev A."/>
            <person name="Ruiz-Roldan M.C."/>
            <person name="Sain D."/>
            <person name="Sakthikumar S."/>
            <person name="Sykes S."/>
            <person name="Schwartz D.C."/>
            <person name="Turgeon B.G."/>
            <person name="Wapinski I."/>
            <person name="Yoder O."/>
            <person name="Young S."/>
            <person name="Zeng Q."/>
            <person name="Zhou S."/>
            <person name="Galagan J."/>
            <person name="Cuomo C.A."/>
            <person name="Kistler H.C."/>
            <person name="Rep M."/>
        </authorList>
    </citation>
    <scope>NUCLEOTIDE SEQUENCE [LARGE SCALE GENOMIC DNA]</scope>
    <source>
        <strain evidence="2">7600</strain>
        <strain evidence="3">M3125 / FGSC 7600</strain>
    </source>
</reference>
<gene>
    <name evidence="2" type="ORF">FVEG_14942</name>
</gene>